<evidence type="ECO:0000313" key="2">
    <source>
        <dbReference type="EMBL" id="KGX92731.1"/>
    </source>
</evidence>
<sequence length="176" mass="19290">MTQQPRQVHSKEVADAAKQQLVERGVTIESIADIVYNMQHPYNPSLTLETCTESVNRVLEKREVQHALLVAIELDRLAEQNQLSEPLQSIVAADEGLFGVDETIALGATYGFGSIAVSTFGYLDRAKPGIIGELDTKQKGKVHTFLDDLVATVASNASGRVAHRLRDVEEQVSQFS</sequence>
<dbReference type="SUPFAM" id="SSF101307">
    <property type="entry name" value="YutG-like"/>
    <property type="match status" value="1"/>
</dbReference>
<dbReference type="AlphaFoldDB" id="A0A0A5GHI6"/>
<dbReference type="InterPro" id="IPR026038">
    <property type="entry name" value="Put_PGPase"/>
</dbReference>
<dbReference type="EMBL" id="AVPE01000005">
    <property type="protein sequence ID" value="KGX92731.1"/>
    <property type="molecule type" value="Genomic_DNA"/>
</dbReference>
<name>A0A0A5GHI6_9BACI</name>
<dbReference type="eggNOG" id="COG1267">
    <property type="taxonomic scope" value="Bacteria"/>
</dbReference>
<evidence type="ECO:0000313" key="3">
    <source>
        <dbReference type="Proteomes" id="UP000030528"/>
    </source>
</evidence>
<dbReference type="Pfam" id="PF04608">
    <property type="entry name" value="PgpA"/>
    <property type="match status" value="1"/>
</dbReference>
<organism evidence="2 3">
    <name type="scientific">Pontibacillus halophilus JSM 076056 = DSM 19796</name>
    <dbReference type="NCBI Taxonomy" id="1385510"/>
    <lineage>
        <taxon>Bacteria</taxon>
        <taxon>Bacillati</taxon>
        <taxon>Bacillota</taxon>
        <taxon>Bacilli</taxon>
        <taxon>Bacillales</taxon>
        <taxon>Bacillaceae</taxon>
        <taxon>Pontibacillus</taxon>
    </lineage>
</organism>
<reference evidence="2 3" key="1">
    <citation type="submission" date="2013-08" db="EMBL/GenBank/DDBJ databases">
        <authorList>
            <person name="Huang J."/>
            <person name="Wang G."/>
        </authorList>
    </citation>
    <scope>NUCLEOTIDE SEQUENCE [LARGE SCALE GENOMIC DNA]</scope>
    <source>
        <strain evidence="2 3">JSM 076056</strain>
    </source>
</reference>
<evidence type="ECO:0000259" key="1">
    <source>
        <dbReference type="Pfam" id="PF04608"/>
    </source>
</evidence>
<dbReference type="Proteomes" id="UP000030528">
    <property type="component" value="Unassembled WGS sequence"/>
</dbReference>
<feature type="domain" description="YutG/PgpA" evidence="1">
    <location>
        <begin position="28"/>
        <end position="161"/>
    </location>
</feature>
<gene>
    <name evidence="2" type="ORF">N781_15590</name>
</gene>
<dbReference type="InterPro" id="IPR007686">
    <property type="entry name" value="YutG/PgpA"/>
</dbReference>
<dbReference type="GO" id="GO:0006629">
    <property type="term" value="P:lipid metabolic process"/>
    <property type="evidence" value="ECO:0007669"/>
    <property type="project" value="InterPro"/>
</dbReference>
<accession>A0A0A5GHI6</accession>
<dbReference type="PIRSF" id="PIRSF019587">
    <property type="entry name" value="PGPase"/>
    <property type="match status" value="1"/>
</dbReference>
<protein>
    <recommendedName>
        <fullName evidence="1">YutG/PgpA domain-containing protein</fullName>
    </recommendedName>
</protein>
<dbReference type="OrthoDB" id="9793244at2"/>
<dbReference type="RefSeq" id="WP_026800151.1">
    <property type="nucleotide sequence ID" value="NZ_AULI01000007.1"/>
</dbReference>
<dbReference type="Gene3D" id="1.10.3760.10">
    <property type="entry name" value="PgpA-like"/>
    <property type="match status" value="1"/>
</dbReference>
<keyword evidence="3" id="KW-1185">Reference proteome</keyword>
<dbReference type="InterPro" id="IPR036681">
    <property type="entry name" value="PgpA-like_sf"/>
</dbReference>
<dbReference type="STRING" id="1385510.GCA_000425205_01741"/>
<comment type="caution">
    <text evidence="2">The sequence shown here is derived from an EMBL/GenBank/DDBJ whole genome shotgun (WGS) entry which is preliminary data.</text>
</comment>
<dbReference type="GO" id="GO:0008962">
    <property type="term" value="F:phosphatidylglycerophosphatase activity"/>
    <property type="evidence" value="ECO:0007669"/>
    <property type="project" value="InterPro"/>
</dbReference>
<proteinExistence type="predicted"/>
<dbReference type="CDD" id="cd06971">
    <property type="entry name" value="PgpA"/>
    <property type="match status" value="1"/>
</dbReference>